<feature type="compositionally biased region" description="Gly residues" evidence="1">
    <location>
        <begin position="408"/>
        <end position="421"/>
    </location>
</feature>
<feature type="compositionally biased region" description="Gly residues" evidence="1">
    <location>
        <begin position="432"/>
        <end position="447"/>
    </location>
</feature>
<feature type="domain" description="DUF11" evidence="2">
    <location>
        <begin position="1184"/>
        <end position="1307"/>
    </location>
</feature>
<dbReference type="InterPro" id="IPR047589">
    <property type="entry name" value="DUF11_rpt"/>
</dbReference>
<dbReference type="NCBIfam" id="TIGR01451">
    <property type="entry name" value="B_ant_repeat"/>
    <property type="match status" value="1"/>
</dbReference>
<feature type="region of interest" description="Disordered" evidence="1">
    <location>
        <begin position="399"/>
        <end position="454"/>
    </location>
</feature>
<dbReference type="Pfam" id="PF01345">
    <property type="entry name" value="DUF11"/>
    <property type="match status" value="4"/>
</dbReference>
<accession>A0ABU9LZ85</accession>
<evidence type="ECO:0000313" key="4">
    <source>
        <dbReference type="Proteomes" id="UP001479606"/>
    </source>
</evidence>
<feature type="domain" description="DUF11" evidence="2">
    <location>
        <begin position="1324"/>
        <end position="1437"/>
    </location>
</feature>
<name>A0ABU9LZ85_9BACT</name>
<feature type="domain" description="DUF11" evidence="2">
    <location>
        <begin position="1061"/>
        <end position="1170"/>
    </location>
</feature>
<feature type="region of interest" description="Disordered" evidence="1">
    <location>
        <begin position="344"/>
        <end position="374"/>
    </location>
</feature>
<dbReference type="EMBL" id="JBCEVZ010000049">
    <property type="protein sequence ID" value="MEL5995881.1"/>
    <property type="molecule type" value="Genomic_DNA"/>
</dbReference>
<evidence type="ECO:0000259" key="2">
    <source>
        <dbReference type="Pfam" id="PF01345"/>
    </source>
</evidence>
<evidence type="ECO:0000256" key="1">
    <source>
        <dbReference type="SAM" id="MobiDB-lite"/>
    </source>
</evidence>
<dbReference type="RefSeq" id="WP_342299997.1">
    <property type="nucleotide sequence ID" value="NZ_JBCEVZ010000049.1"/>
</dbReference>
<protein>
    <submittedName>
        <fullName evidence="3">T9SS type A sorting domain-containing protein</fullName>
    </submittedName>
</protein>
<evidence type="ECO:0000313" key="3">
    <source>
        <dbReference type="EMBL" id="MEL5995881.1"/>
    </source>
</evidence>
<dbReference type="Proteomes" id="UP001479606">
    <property type="component" value="Unassembled WGS sequence"/>
</dbReference>
<proteinExistence type="predicted"/>
<dbReference type="InterPro" id="IPR051172">
    <property type="entry name" value="Chlamydia_OmcB"/>
</dbReference>
<dbReference type="InterPro" id="IPR001434">
    <property type="entry name" value="OmcB-like_DUF11"/>
</dbReference>
<gene>
    <name evidence="3" type="ORF">AAFH49_16830</name>
</gene>
<keyword evidence="4" id="KW-1185">Reference proteome</keyword>
<comment type="caution">
    <text evidence="3">The sequence shown here is derived from an EMBL/GenBank/DDBJ whole genome shotgun (WGS) entry which is preliminary data.</text>
</comment>
<feature type="domain" description="DUF11" evidence="2">
    <location>
        <begin position="1462"/>
        <end position="1576"/>
    </location>
</feature>
<organism evidence="3 4">
    <name type="scientific">Hymenobacter segetis</name>
    <dbReference type="NCBI Taxonomy" id="2025509"/>
    <lineage>
        <taxon>Bacteria</taxon>
        <taxon>Pseudomonadati</taxon>
        <taxon>Bacteroidota</taxon>
        <taxon>Cytophagia</taxon>
        <taxon>Cytophagales</taxon>
        <taxon>Hymenobacteraceae</taxon>
        <taxon>Hymenobacter</taxon>
    </lineage>
</organism>
<dbReference type="PANTHER" id="PTHR34819">
    <property type="entry name" value="LARGE CYSTEINE-RICH PERIPLASMIC PROTEIN OMCB"/>
    <property type="match status" value="1"/>
</dbReference>
<reference evidence="3 4" key="1">
    <citation type="journal article" date="2018" name="Arch. Microbiol.">
        <title>Hymenobacter segetis sp. nov., isolated from soil.</title>
        <authorList>
            <person name="Ten L.N."/>
            <person name="Lim S.J."/>
            <person name="Kim B.O."/>
            <person name="Kang I.K."/>
            <person name="Jung H.Y."/>
        </authorList>
    </citation>
    <scope>NUCLEOTIDE SEQUENCE [LARGE SCALE GENOMIC DNA]</scope>
    <source>
        <strain evidence="3 4">S7-3-11</strain>
    </source>
</reference>
<dbReference type="NCBIfam" id="TIGR04183">
    <property type="entry name" value="Por_Secre_tail"/>
    <property type="match status" value="1"/>
</dbReference>
<dbReference type="PANTHER" id="PTHR34819:SF3">
    <property type="entry name" value="CELL SURFACE PROTEIN"/>
    <property type="match status" value="1"/>
</dbReference>
<feature type="region of interest" description="Disordered" evidence="1">
    <location>
        <begin position="1019"/>
        <end position="1038"/>
    </location>
</feature>
<dbReference type="InterPro" id="IPR026444">
    <property type="entry name" value="Secre_tail"/>
</dbReference>
<sequence>MSSTLTVTNADLLTIISGPSTAVVGQTVYYLANTTNNGTAAAAGTVTTITLPNKPATVTTSANGSYDPSTGIVTFTNGSLAVNATVINSVSFVATAATATGKAASTSTTIDNNAADNNGTAANANVTTTTSATGAAGTPAPCATAGKDLSPTISANPNTYYPSTAAQTLGVGATTINVGVARGAATNIAPGDLLLVIQMQGADINTSNDDTYGDGVAGGSGNGSSVSTNFKAGTYEYVTVASTSATVLSTAGGTITLASGLKNSYVNAVATGTTGQRTFQVIRVPQYINLTLGATISPLAWNGATGGIVALDVAAKLDLAGFNINASGLGFRGGAGRQLGGDNTGTTGIDYRSSAAQNTNGTKGEGLAGTPRYVNDPTNGLLDTRAAVTGYPTLLPAGLNDGYPSGDNGRGAPGNAGGGGTDANPLNNDQNSGGGGGANGGRGGRGGNAWSSATAVGGEPGAAFPAATSSRLVMGGGGGAGSTNNGTGTPNNGFASSGAAGGGIVLVRTGTLTGTGSILANGANANNTVGNDGSGGGGAGGSILVTATNNQATSLALSANGGTGGTNDGQGTQNAAALHGPGGGGGGGVILTNGVTATTATTNGAANGTTLPGPVAFGSEAGATGVSSAAISASIANSVAGVNCVTITANNDFNTITANPAAPVTFSVTGNDVASVGTLTGATINLNPNNIAGQSATTFTVAGQGTYTTVGVPAGQVKFTPANTTFTGNVTIPYTVTNTENVTSNQANLTVSVTPVLDLVTAITGPANNSNVTAGAALSYTVTAQNASAVAASNVTQTLQLVPGLTSNGGAVTFTINGTASTVPTYDNATGLVTFTPSPISLAANTTNTYVANFTKAPASGPITATANIGSTAGSNGPELNRTNNFATNTVNITPSYDVSTTITGSVDGAGLAAPVVSGGLVTYLVRTTNAAGSASPAPSVIQTVTFDGNLTLAADGTTTGLYISNGGTAAYNSGTNKTVVTFPTLSTLPIGQTVTNTISFAAPAATYSATANVQANGAVNPGDNNSGDTNTGAASNDRATVSTTVVAGVGTPANVYTTISSNQTVTTAGTAVILTVAAGNRGAGTATAVVQQVQLPAGLTGVTVGNGTYDSATGIVTFTTIASLAPQATNPLPFTIQFTAPASGPVLATATVREANADPVPADNVGEVKVDIITTTDVSTTLAGPATATVGQAVTYAVTTANPGANTAYNVVQTVQLPAGLNANGGVTFAGTTAGTYDNATGVATFTLASPLAAASRQVNTITFNVPASVITDPSASTTGSNQLALLAAVRTSTTETSSTNNSATTVLAVTPAADVTVAVSGPASALPGSPVTFAVTTTNNGPVPVASIVSTLQLPAGLTTSGGTVLVNGNAAGASYDNATGVVTFATATNLPSGGSVANTVTVQMPDVTQLVPVTRAQVGSTTIDTDLSNNRADALTTRATTSVAGSADLATSISISGGVSSVTPGASVTLNATFSNLAGGITATTVVPRVQLPAGLANGSNVVTVAGGTGGVYNNTTGLVTWNSVNSLASGAAALTGYNVTFKAPASGSVTGTSFVSSATADAVASNNANSAVITVTSQVDVTTSVKGPAVALAGSRVTYAVVTTNNGPSPSGVVTQTVTIPATATNISFPAGSTQAPASGGTITITFPLMNAMSVTPAGDVVNYVSFDAPNASYTVSATANTPGDTNTGNNTVATPFATAIDQTPTAYDVVNTLPSFLTGVIGSTAGPIKISPLTGTDADAGQTATLTYTLTSLPAANTGILYLDAARTAPAATGVGYTATQIANLYFDPRGTILATDPTYVGNVTFGYTTTDTPGLTSAPALYTIAIGKDEKSTATSTATKGRTVKYQDNDVIVNLIDVNTVKYNADGSLPFGKYLADRTVNPNPANGGLTSVVQTGGTLAPGLALDAATGQIYVSNRLALKSGTYSITVTTIDANGGTNSLTYSYTIGDFPLPVELTDFTATAVKNLDAALLWHTAQEKNNDHFDVERSLNGTDFVKIGEVKGQGSKTTTTEYALTDAGIGPKAKGLVYYRLKQMDTDGETSYSPVRTVTFTTTLVPAIVLFPNPATTGTQLDLTQLPTGRYQVSVLDATGRIVLNTTLEAGLAHALDLNTIASGTYNLLVRGQANGQTINLTKRLIKE</sequence>